<dbReference type="Proteomes" id="UP000004893">
    <property type="component" value="Unassembled WGS sequence"/>
</dbReference>
<dbReference type="STRING" id="553973.CLOHYLEM_04976"/>
<dbReference type="RefSeq" id="WP_006442309.1">
    <property type="nucleotide sequence ID" value="NZ_CP036524.1"/>
</dbReference>
<dbReference type="eggNOG" id="ENOG5030HDV">
    <property type="taxonomic scope" value="Bacteria"/>
</dbReference>
<accession>C0BYT7</accession>
<dbReference type="AlphaFoldDB" id="C0BYT7"/>
<dbReference type="EMBL" id="ABYI02000018">
    <property type="protein sequence ID" value="EEG75015.1"/>
    <property type="molecule type" value="Genomic_DNA"/>
</dbReference>
<sequence>MSVSFTDEGSDAMLAKGYETDESELGNVYYPREGIIIPDHIAVNYIEYPWITCFEVEGVEILKEDGGETAGSQKGLDGF</sequence>
<dbReference type="HOGENOM" id="CLU_2715308_0_0_9"/>
<reference evidence="1" key="1">
    <citation type="submission" date="2009-02" db="EMBL/GenBank/DDBJ databases">
        <authorList>
            <person name="Fulton L."/>
            <person name="Clifton S."/>
            <person name="Fulton B."/>
            <person name="Xu J."/>
            <person name="Minx P."/>
            <person name="Pepin K.H."/>
            <person name="Johnson M."/>
            <person name="Bhonagiri V."/>
            <person name="Nash W.E."/>
            <person name="Mardis E.R."/>
            <person name="Wilson R.K."/>
        </authorList>
    </citation>
    <scope>NUCLEOTIDE SEQUENCE [LARGE SCALE GENOMIC DNA]</scope>
    <source>
        <strain evidence="1">DSM 15053</strain>
    </source>
</reference>
<protein>
    <submittedName>
        <fullName evidence="1">Uncharacterized protein</fullName>
    </submittedName>
</protein>
<comment type="caution">
    <text evidence="1">The sequence shown here is derived from an EMBL/GenBank/DDBJ whole genome shotgun (WGS) entry which is preliminary data.</text>
</comment>
<keyword evidence="2" id="KW-1185">Reference proteome</keyword>
<gene>
    <name evidence="1" type="ORF">CLOHYLEM_04976</name>
</gene>
<evidence type="ECO:0000313" key="2">
    <source>
        <dbReference type="Proteomes" id="UP000004893"/>
    </source>
</evidence>
<reference evidence="1" key="2">
    <citation type="submission" date="2013-06" db="EMBL/GenBank/DDBJ databases">
        <title>Draft genome sequence of Clostridium hylemonae (DSM 15053).</title>
        <authorList>
            <person name="Sudarsanam P."/>
            <person name="Ley R."/>
            <person name="Guruge J."/>
            <person name="Turnbaugh P.J."/>
            <person name="Mahowald M."/>
            <person name="Liep D."/>
            <person name="Gordon J."/>
        </authorList>
    </citation>
    <scope>NUCLEOTIDE SEQUENCE</scope>
    <source>
        <strain evidence="1">DSM 15053</strain>
    </source>
</reference>
<proteinExistence type="predicted"/>
<name>C0BYT7_9FIRM</name>
<evidence type="ECO:0000313" key="1">
    <source>
        <dbReference type="EMBL" id="EEG75015.1"/>
    </source>
</evidence>
<organism evidence="1 2">
    <name type="scientific">[Clostridium] hylemonae DSM 15053</name>
    <dbReference type="NCBI Taxonomy" id="553973"/>
    <lineage>
        <taxon>Bacteria</taxon>
        <taxon>Bacillati</taxon>
        <taxon>Bacillota</taxon>
        <taxon>Clostridia</taxon>
        <taxon>Lachnospirales</taxon>
        <taxon>Lachnospiraceae</taxon>
    </lineage>
</organism>